<keyword evidence="2" id="KW-0812">Transmembrane</keyword>
<feature type="domain" description="SPOR" evidence="3">
    <location>
        <begin position="73"/>
        <end position="119"/>
    </location>
</feature>
<gene>
    <name evidence="4" type="ORF">J2Z44_000057</name>
</gene>
<keyword evidence="2" id="KW-0472">Membrane</keyword>
<evidence type="ECO:0000313" key="5">
    <source>
        <dbReference type="Proteomes" id="UP001519308"/>
    </source>
</evidence>
<evidence type="ECO:0000256" key="2">
    <source>
        <dbReference type="SAM" id="Phobius"/>
    </source>
</evidence>
<dbReference type="Proteomes" id="UP001519308">
    <property type="component" value="Unassembled WGS sequence"/>
</dbReference>
<dbReference type="InterPro" id="IPR036680">
    <property type="entry name" value="SPOR-like_sf"/>
</dbReference>
<keyword evidence="4" id="KW-0131">Cell cycle</keyword>
<evidence type="ECO:0000313" key="4">
    <source>
        <dbReference type="EMBL" id="MBP2020276.1"/>
    </source>
</evidence>
<proteinExistence type="predicted"/>
<feature type="compositionally biased region" description="Polar residues" evidence="1">
    <location>
        <begin position="51"/>
        <end position="64"/>
    </location>
</feature>
<feature type="transmembrane region" description="Helical" evidence="2">
    <location>
        <begin position="20"/>
        <end position="40"/>
    </location>
</feature>
<dbReference type="Gene3D" id="3.30.70.1070">
    <property type="entry name" value="Sporulation related repeat"/>
    <property type="match status" value="1"/>
</dbReference>
<reference evidence="4 5" key="1">
    <citation type="submission" date="2021-03" db="EMBL/GenBank/DDBJ databases">
        <title>Genomic Encyclopedia of Type Strains, Phase IV (KMG-IV): sequencing the most valuable type-strain genomes for metagenomic binning, comparative biology and taxonomic classification.</title>
        <authorList>
            <person name="Goeker M."/>
        </authorList>
    </citation>
    <scope>NUCLEOTIDE SEQUENCE [LARGE SCALE GENOMIC DNA]</scope>
    <source>
        <strain evidence="4 5">DSM 28650</strain>
    </source>
</reference>
<dbReference type="RefSeq" id="WP_021283363.1">
    <property type="nucleotide sequence ID" value="NZ_JAGGLL010000001.1"/>
</dbReference>
<evidence type="ECO:0000256" key="1">
    <source>
        <dbReference type="SAM" id="MobiDB-lite"/>
    </source>
</evidence>
<dbReference type="SUPFAM" id="SSF110997">
    <property type="entry name" value="Sporulation related repeat"/>
    <property type="match status" value="1"/>
</dbReference>
<dbReference type="EMBL" id="JAGGLL010000001">
    <property type="protein sequence ID" value="MBP2020276.1"/>
    <property type="molecule type" value="Genomic_DNA"/>
</dbReference>
<keyword evidence="4" id="KW-0132">Cell division</keyword>
<name>A0ABS4JXN7_9CLOT</name>
<accession>A0ABS4JXN7</accession>
<dbReference type="GO" id="GO:0051301">
    <property type="term" value="P:cell division"/>
    <property type="evidence" value="ECO:0007669"/>
    <property type="project" value="UniProtKB-KW"/>
</dbReference>
<organism evidence="4 5">
    <name type="scientific">Clostridium punense</name>
    <dbReference type="NCBI Taxonomy" id="1054297"/>
    <lineage>
        <taxon>Bacteria</taxon>
        <taxon>Bacillati</taxon>
        <taxon>Bacillota</taxon>
        <taxon>Clostridia</taxon>
        <taxon>Eubacteriales</taxon>
        <taxon>Clostridiaceae</taxon>
        <taxon>Clostridium</taxon>
    </lineage>
</organism>
<keyword evidence="5" id="KW-1185">Reference proteome</keyword>
<keyword evidence="2" id="KW-1133">Transmembrane helix</keyword>
<sequence length="236" mass="27291">MKYTRYNIKQKRRGKGNFFLYFVVTLLAALLLGTGLSFMFKKATEAEQQKGTEVTENGKNQQGEQENKGEPNHQFYLIQCGVFKVKENAEALRKSIESMGSPFIVEEGELFRVYFGVYSKDQWEPVYNMLKEKGINSTKSVINVYYDDLSTGELCQIIEANFKIINKVSEQNIKAVKTNELKAWAESLQTIEENKKHYKDVIELKEYIKSLPEEVDKTKVGEITSTTYNKLKQFKK</sequence>
<dbReference type="Pfam" id="PF05036">
    <property type="entry name" value="SPOR"/>
    <property type="match status" value="1"/>
</dbReference>
<comment type="caution">
    <text evidence="4">The sequence shown here is derived from an EMBL/GenBank/DDBJ whole genome shotgun (WGS) entry which is preliminary data.</text>
</comment>
<evidence type="ECO:0000259" key="3">
    <source>
        <dbReference type="Pfam" id="PF05036"/>
    </source>
</evidence>
<protein>
    <submittedName>
        <fullName evidence="4">Cell division protein FtsN</fullName>
    </submittedName>
</protein>
<feature type="region of interest" description="Disordered" evidence="1">
    <location>
        <begin position="49"/>
        <end position="68"/>
    </location>
</feature>
<dbReference type="InterPro" id="IPR007730">
    <property type="entry name" value="SPOR-like_dom"/>
</dbReference>